<evidence type="ECO:0000313" key="7">
    <source>
        <dbReference type="EMBL" id="SMX53822.1"/>
    </source>
</evidence>
<dbReference type="SUPFAM" id="SSF53850">
    <property type="entry name" value="Periplasmic binding protein-like II"/>
    <property type="match status" value="1"/>
</dbReference>
<dbReference type="EMBL" id="LT859958">
    <property type="protein sequence ID" value="SMX53822.1"/>
    <property type="molecule type" value="Genomic_DNA"/>
</dbReference>
<dbReference type="AlphaFoldDB" id="A0A1Y6K299"/>
<name>A0A1Y6K299_9CHLR</name>
<keyword evidence="3" id="KW-0813">Transport</keyword>
<reference evidence="8" key="1">
    <citation type="submission" date="2017-05" db="EMBL/GenBank/DDBJ databases">
        <authorList>
            <person name="Kirkegaard R."/>
            <person name="Mcilroy J S."/>
        </authorList>
    </citation>
    <scope>NUCLEOTIDE SEQUENCE [LARGE SCALE GENOMIC DNA]</scope>
</reference>
<feature type="signal peptide" evidence="6">
    <location>
        <begin position="1"/>
        <end position="20"/>
    </location>
</feature>
<dbReference type="CDD" id="cd14748">
    <property type="entry name" value="PBP2_UgpB"/>
    <property type="match status" value="1"/>
</dbReference>
<evidence type="ECO:0000256" key="6">
    <source>
        <dbReference type="SAM" id="SignalP"/>
    </source>
</evidence>
<dbReference type="Gene3D" id="3.40.190.10">
    <property type="entry name" value="Periplasmic binding protein-like II"/>
    <property type="match status" value="2"/>
</dbReference>
<dbReference type="PROSITE" id="PS51257">
    <property type="entry name" value="PROKAR_LIPOPROTEIN"/>
    <property type="match status" value="1"/>
</dbReference>
<dbReference type="PANTHER" id="PTHR43649">
    <property type="entry name" value="ARABINOSE-BINDING PROTEIN-RELATED"/>
    <property type="match status" value="1"/>
</dbReference>
<comment type="subcellular location">
    <subcellularLocation>
        <location evidence="1">Cell envelope</location>
    </subcellularLocation>
</comment>
<dbReference type="KEGG" id="abat:CFX1CAM_0757"/>
<dbReference type="PANTHER" id="PTHR43649:SF31">
    <property type="entry name" value="SN-GLYCEROL-3-PHOSPHATE-BINDING PERIPLASMIC PROTEIN UGPB"/>
    <property type="match status" value="1"/>
</dbReference>
<dbReference type="Proteomes" id="UP000195514">
    <property type="component" value="Chromosome I"/>
</dbReference>
<evidence type="ECO:0000256" key="1">
    <source>
        <dbReference type="ARBA" id="ARBA00004196"/>
    </source>
</evidence>
<evidence type="ECO:0000256" key="5">
    <source>
        <dbReference type="SAM" id="MobiDB-lite"/>
    </source>
</evidence>
<evidence type="ECO:0000313" key="8">
    <source>
        <dbReference type="Proteomes" id="UP000195514"/>
    </source>
</evidence>
<dbReference type="InterPro" id="IPR050490">
    <property type="entry name" value="Bact_solute-bd_prot1"/>
</dbReference>
<accession>A0A1Y6K299</accession>
<evidence type="ECO:0000256" key="2">
    <source>
        <dbReference type="ARBA" id="ARBA00008520"/>
    </source>
</evidence>
<dbReference type="Pfam" id="PF13416">
    <property type="entry name" value="SBP_bac_8"/>
    <property type="match status" value="1"/>
</dbReference>
<keyword evidence="8" id="KW-1185">Reference proteome</keyword>
<organism evidence="7 8">
    <name type="scientific">Candidatus Brevifilum fermentans</name>
    <dbReference type="NCBI Taxonomy" id="1986204"/>
    <lineage>
        <taxon>Bacteria</taxon>
        <taxon>Bacillati</taxon>
        <taxon>Chloroflexota</taxon>
        <taxon>Anaerolineae</taxon>
        <taxon>Anaerolineales</taxon>
        <taxon>Anaerolineaceae</taxon>
        <taxon>Candidatus Brevifilum</taxon>
    </lineage>
</organism>
<dbReference type="OrthoDB" id="9795467at2"/>
<proteinExistence type="inferred from homology"/>
<feature type="region of interest" description="Disordered" evidence="5">
    <location>
        <begin position="30"/>
        <end position="51"/>
    </location>
</feature>
<keyword evidence="4 6" id="KW-0732">Signal</keyword>
<gene>
    <name evidence="7" type="ORF">CFX1CAM_0757</name>
</gene>
<feature type="chain" id="PRO_5013029068" evidence="6">
    <location>
        <begin position="21"/>
        <end position="474"/>
    </location>
</feature>
<evidence type="ECO:0000256" key="3">
    <source>
        <dbReference type="ARBA" id="ARBA00022448"/>
    </source>
</evidence>
<dbReference type="RefSeq" id="WP_087861737.1">
    <property type="nucleotide sequence ID" value="NZ_LT859958.1"/>
</dbReference>
<sequence>MNKKLLIFLGVLIISTMILSACKPAAEPPAVEEPAVEKPAAEVEAPPAPEPEETVKIDFWHSMGGDLGGVAIPQMADDFNASQSKCFVEPIYQGSYDDALNKLRASLQTQDVPAVMQLYDIGTRLMVDLQMITPVQEFIDKDNYDVSDLEPNVLAYYTVDGKQASMPFNTSTPMLYYNKDMFRAAGLDPEKPPRTFEEVWEAARVLTQKDASGNVVVSGISMSIYGWFFEQFLAVSGGYYANNANGRDALATEATFNGPEGVAILDWWKGMWDEGLMGNYGRVNADVRTAFYAEQTAMFVDSTAVLRGAMDTVDGKFEIGTAYLPRPNEAAFDTSGTIIGGGSLWIINASTPAEQACAWEFIKYQASPEQQAYWHTMSGYFPIRDTAYDVPLATEWREQYPQFKTAVDQLHIAPNNRVTQGGLIGVFPTARQTIEGAIEEVLAGVATPQEALDKAAKIVTDAIEEYNISMGLTD</sequence>
<protein>
    <submittedName>
        <fullName evidence="7">Putative sn-glycerol-3-phosphate-binding periplasmic protein UgpB</fullName>
    </submittedName>
</protein>
<dbReference type="InterPro" id="IPR006059">
    <property type="entry name" value="SBP"/>
</dbReference>
<dbReference type="GO" id="GO:0030313">
    <property type="term" value="C:cell envelope"/>
    <property type="evidence" value="ECO:0007669"/>
    <property type="project" value="UniProtKB-SubCell"/>
</dbReference>
<comment type="similarity">
    <text evidence="2">Belongs to the bacterial solute-binding protein 1 family.</text>
</comment>
<evidence type="ECO:0000256" key="4">
    <source>
        <dbReference type="ARBA" id="ARBA00022729"/>
    </source>
</evidence>